<gene>
    <name evidence="1" type="ORF">PR048_002926</name>
</gene>
<dbReference type="EMBL" id="JARBHB010000001">
    <property type="protein sequence ID" value="KAJ8897577.1"/>
    <property type="molecule type" value="Genomic_DNA"/>
</dbReference>
<accession>A0ABQ9IM51</accession>
<organism evidence="1 2">
    <name type="scientific">Dryococelus australis</name>
    <dbReference type="NCBI Taxonomy" id="614101"/>
    <lineage>
        <taxon>Eukaryota</taxon>
        <taxon>Metazoa</taxon>
        <taxon>Ecdysozoa</taxon>
        <taxon>Arthropoda</taxon>
        <taxon>Hexapoda</taxon>
        <taxon>Insecta</taxon>
        <taxon>Pterygota</taxon>
        <taxon>Neoptera</taxon>
        <taxon>Polyneoptera</taxon>
        <taxon>Phasmatodea</taxon>
        <taxon>Verophasmatodea</taxon>
        <taxon>Anareolatae</taxon>
        <taxon>Phasmatidae</taxon>
        <taxon>Eurycanthinae</taxon>
        <taxon>Dryococelus</taxon>
    </lineage>
</organism>
<dbReference type="Proteomes" id="UP001159363">
    <property type="component" value="Chromosome 1"/>
</dbReference>
<protein>
    <submittedName>
        <fullName evidence="1">Uncharacterized protein</fullName>
    </submittedName>
</protein>
<keyword evidence="2" id="KW-1185">Reference proteome</keyword>
<evidence type="ECO:0000313" key="1">
    <source>
        <dbReference type="EMBL" id="KAJ8897577.1"/>
    </source>
</evidence>
<sequence>MARVAWEDLTAIYSLNNAGIRIDLSVVGGRRVGAAVAELLTCSPSTEVNRFHPRPGHSGFSHVEVVPDDAACLRVFSGISRFPSPFIPALLYTHLNHPHRLSKPRLTHFTIRYSAHEGSRGGCRGQDHFGDPQRTPTSRFAAHFVTNFRRHPAGTVSPSWELLARGDNFTRRGGGGEARNRRRPENYGAVVSESAGSLLPLHQTHSEEDTTSKPMPLVAGHLTVRGVLGSSPVLGSCCVFVIISLAWHLFDIAIDETSRPTYHLTTVLATGETRGVVPGNFCGVPRRKPVPSDLPSNALCLAGKDCTALCETGAAESADLYSVCIRRMSLRGGTEEELSIDCKSTKGLLSFLSRGAAAAVARPRPWSSGTRMRCDVLGIAAITLRSPLAAVFCDVHCHATKPSEVGRAAVYVYPGQVLS</sequence>
<evidence type="ECO:0000313" key="2">
    <source>
        <dbReference type="Proteomes" id="UP001159363"/>
    </source>
</evidence>
<name>A0ABQ9IM51_9NEOP</name>
<reference evidence="1 2" key="1">
    <citation type="submission" date="2023-02" db="EMBL/GenBank/DDBJ databases">
        <title>LHISI_Scaffold_Assembly.</title>
        <authorList>
            <person name="Stuart O.P."/>
            <person name="Cleave R."/>
            <person name="Magrath M.J.L."/>
            <person name="Mikheyev A.S."/>
        </authorList>
    </citation>
    <scope>NUCLEOTIDE SEQUENCE [LARGE SCALE GENOMIC DNA]</scope>
    <source>
        <strain evidence="1">Daus_M_001</strain>
        <tissue evidence="1">Leg muscle</tissue>
    </source>
</reference>
<proteinExistence type="predicted"/>
<comment type="caution">
    <text evidence="1">The sequence shown here is derived from an EMBL/GenBank/DDBJ whole genome shotgun (WGS) entry which is preliminary data.</text>
</comment>